<accession>G3AQK8</accession>
<dbReference type="InterPro" id="IPR027075">
    <property type="entry name" value="CPSF2"/>
</dbReference>
<dbReference type="InterPro" id="IPR035639">
    <property type="entry name" value="CPSF2_MBL"/>
</dbReference>
<sequence length="1032" mass="116183">MFSFSLISPSEGDLSFKASLLSFDNEFKLLADPSWDGKDANAVLFMEQHLSEVNAVLLSHSTPDFISGYVLLCLKFPNLMSTMPVYSTLPVNQLGRISTVEYYRANGVLGPLDSAILEIDEVDNWFDRVTLLKYQQSTNLMDNKVTITPYNAGHTLGGAFWLIVKRIDKVIYAPAWNHSKDSFLNSASFISTSTGNPLLSLLRPTAFITAPDLGSTMPHKRRTEKFLQLVDATLANGGAALLPTSLSGRFLELFHLIDEHLQGAPIPVYFLSYSGTRILSYASNLLDWMSGSFIKSWDETSGDGGRGGGKALSSMPFDPSKVDLLLDPSELIQLSGPKIVFCSGIDIKSGDISSETFQYLCNNEKTTVILTEKSQLENGGLNSMLYKEWYELTKKKLGGKIEDGTAVPLDKTVSIEDWTRETNLEGRELSDFQERITQQRKEKLLAKVRDKKNQNILNAENVDDEDSSEDEDEEEQVPEEETKGEAAKSVTTTDAIVTTATSVVDELAAHEAFVMDHIKQSLKDNIPIDLKITHRLRPRSAMFPYFMTTRKQKFDDYGQVIDVADFEKTDETSNAKIIMEGKKKFDEKRRWNEEKSNDDNKQKKNQNKQQANKLTPQEQLNQQLIQKNLDTLYNPRKRVPLNAASSFASQSQMLKIRCGLSFVDLSGLVDLRSLGIIVQALKPYNLLLLPDFNSIPELEVNGLKQVQEMFDHQQNEQLQEESKKKILTSSRYLSLSSIRSGLSSAISTYGGNKMNVLVVESDKPVKIGTESESGGIGLNNFEINLDDSIIKDLRWQKIGSNYRVAKVHGELELQNPIAKEKTERTLSDYINPTTYFTLKKSDDESLRKRRKVVNQRLQDPKLKPLISNGPKLAIGNIRLPDLRKNLQEKNMNAEFKQEGTLVVNDVLTIRKVAYGTSESDDSGDIVIEGNYSRLHQYTKMRPYSKSGGTAKCFYEFQTFVACYTSAETVNRKECTPAFEDYAECLHGTKERERARLMMQQLKENEQNKSGVTASDLYKSSGRVYENLDLIKQ</sequence>
<feature type="region of interest" description="Disordered" evidence="5">
    <location>
        <begin position="586"/>
        <end position="619"/>
    </location>
</feature>
<feature type="compositionally biased region" description="Basic and acidic residues" evidence="5">
    <location>
        <begin position="586"/>
        <end position="602"/>
    </location>
</feature>
<comment type="similarity">
    <text evidence="4">Belongs to the metallo-beta-lactamase superfamily. RNA-metabolizing metallo-beta-lactamase-like family. CPSF2/YSH1 subfamily.</text>
</comment>
<dbReference type="eggNOG" id="KOG1135">
    <property type="taxonomic scope" value="Eukaryota"/>
</dbReference>
<keyword evidence="8" id="KW-1185">Reference proteome</keyword>
<dbReference type="Pfam" id="PF10996">
    <property type="entry name" value="Beta-Casp"/>
    <property type="match status" value="1"/>
</dbReference>
<dbReference type="Gene3D" id="3.40.50.10890">
    <property type="match status" value="1"/>
</dbReference>
<evidence type="ECO:0000256" key="4">
    <source>
        <dbReference type="RuleBase" id="RU365006"/>
    </source>
</evidence>
<dbReference type="RefSeq" id="XP_007376333.1">
    <property type="nucleotide sequence ID" value="XM_007376271.1"/>
</dbReference>
<dbReference type="STRING" id="619300.G3AQK8"/>
<dbReference type="InParanoid" id="G3AQK8"/>
<evidence type="ECO:0000256" key="3">
    <source>
        <dbReference type="ARBA" id="ARBA00023242"/>
    </source>
</evidence>
<protein>
    <recommendedName>
        <fullName evidence="4">Cleavage and polyadenylation specificity factor subunit 2</fullName>
    </recommendedName>
    <alternativeName>
        <fullName evidence="4">Cleavage and polyadenylation specificity factor 100 kDa subunit</fullName>
    </alternativeName>
</protein>
<dbReference type="InterPro" id="IPR001279">
    <property type="entry name" value="Metallo-B-lactamas"/>
</dbReference>
<dbReference type="InterPro" id="IPR022712">
    <property type="entry name" value="Beta_Casp"/>
</dbReference>
<keyword evidence="2 4" id="KW-0507">mRNA processing</keyword>
<dbReference type="OrthoDB" id="64353at2759"/>
<dbReference type="Gene3D" id="3.60.15.10">
    <property type="entry name" value="Ribonuclease Z/Hydroxyacylglutathione hydrolase-like"/>
    <property type="match status" value="1"/>
</dbReference>
<evidence type="ECO:0000313" key="7">
    <source>
        <dbReference type="EMBL" id="EGW31555.1"/>
    </source>
</evidence>
<feature type="compositionally biased region" description="Acidic residues" evidence="5">
    <location>
        <begin position="461"/>
        <end position="479"/>
    </location>
</feature>
<dbReference type="KEGG" id="spaa:SPAPADRAFT_67601"/>
<dbReference type="AlphaFoldDB" id="G3AQK8"/>
<feature type="domain" description="Beta-Casp" evidence="6">
    <location>
        <begin position="250"/>
        <end position="376"/>
    </location>
</feature>
<dbReference type="OMA" id="FWLIVKR"/>
<dbReference type="InterPro" id="IPR025069">
    <property type="entry name" value="Cpsf2_C"/>
</dbReference>
<keyword evidence="3 4" id="KW-0539">Nucleus</keyword>
<feature type="region of interest" description="Disordered" evidence="5">
    <location>
        <begin position="455"/>
        <end position="490"/>
    </location>
</feature>
<evidence type="ECO:0000256" key="5">
    <source>
        <dbReference type="SAM" id="MobiDB-lite"/>
    </source>
</evidence>
<evidence type="ECO:0000256" key="1">
    <source>
        <dbReference type="ARBA" id="ARBA00004123"/>
    </source>
</evidence>
<evidence type="ECO:0000256" key="2">
    <source>
        <dbReference type="ARBA" id="ARBA00022664"/>
    </source>
</evidence>
<dbReference type="InterPro" id="IPR036866">
    <property type="entry name" value="RibonucZ/Hydroxyglut_hydro"/>
</dbReference>
<dbReference type="GO" id="GO:0005847">
    <property type="term" value="C:mRNA cleavage and polyadenylation specificity factor complex"/>
    <property type="evidence" value="ECO:0007669"/>
    <property type="project" value="InterPro"/>
</dbReference>
<dbReference type="EMBL" id="GL996503">
    <property type="protein sequence ID" value="EGW31555.1"/>
    <property type="molecule type" value="Genomic_DNA"/>
</dbReference>
<comment type="subcellular location">
    <subcellularLocation>
        <location evidence="1 4">Nucleus</location>
    </subcellularLocation>
</comment>
<dbReference type="PANTHER" id="PTHR45922">
    <property type="entry name" value="CLEAVAGE AND POLYADENYLATION SPECIFICITY FACTOR SUBUNIT 2"/>
    <property type="match status" value="1"/>
</dbReference>
<dbReference type="FunCoup" id="G3AQK8">
    <property type="interactions" value="836"/>
</dbReference>
<dbReference type="PANTHER" id="PTHR45922:SF1">
    <property type="entry name" value="CLEAVAGE AND POLYADENYLATION SPECIFICITY FACTOR SUBUNIT 2"/>
    <property type="match status" value="1"/>
</dbReference>
<proteinExistence type="inferred from homology"/>
<dbReference type="GO" id="GO:0006397">
    <property type="term" value="P:mRNA processing"/>
    <property type="evidence" value="ECO:0007669"/>
    <property type="project" value="UniProtKB-KW"/>
</dbReference>
<evidence type="ECO:0000313" key="8">
    <source>
        <dbReference type="Proteomes" id="UP000000709"/>
    </source>
</evidence>
<dbReference type="HOGENOM" id="CLU_002227_3_0_1"/>
<dbReference type="Proteomes" id="UP000000709">
    <property type="component" value="Unassembled WGS sequence"/>
</dbReference>
<keyword evidence="4" id="KW-0694">RNA-binding</keyword>
<dbReference type="CDD" id="cd24141">
    <property type="entry name" value="NDUFS5-like"/>
    <property type="match status" value="1"/>
</dbReference>
<dbReference type="GO" id="GO:0003723">
    <property type="term" value="F:RNA binding"/>
    <property type="evidence" value="ECO:0007669"/>
    <property type="project" value="UniProtKB-KW"/>
</dbReference>
<dbReference type="Pfam" id="PF13299">
    <property type="entry name" value="CPSF100_C"/>
    <property type="match status" value="1"/>
</dbReference>
<reference evidence="7 8" key="1">
    <citation type="journal article" date="2011" name="Proc. Natl. Acad. Sci. U.S.A.">
        <title>Comparative genomics of xylose-fermenting fungi for enhanced biofuel production.</title>
        <authorList>
            <person name="Wohlbach D.J."/>
            <person name="Kuo A."/>
            <person name="Sato T.K."/>
            <person name="Potts K.M."/>
            <person name="Salamov A.A."/>
            <person name="LaButti K.M."/>
            <person name="Sun H."/>
            <person name="Clum A."/>
            <person name="Pangilinan J.L."/>
            <person name="Lindquist E.A."/>
            <person name="Lucas S."/>
            <person name="Lapidus A."/>
            <person name="Jin M."/>
            <person name="Gunawan C."/>
            <person name="Balan V."/>
            <person name="Dale B.E."/>
            <person name="Jeffries T.W."/>
            <person name="Zinkel R."/>
            <person name="Barry K.W."/>
            <person name="Grigoriev I.V."/>
            <person name="Gasch A.P."/>
        </authorList>
    </citation>
    <scope>NUCLEOTIDE SEQUENCE [LARGE SCALE GENOMIC DNA]</scope>
    <source>
        <strain evidence="8">NRRL Y-27907 / 11-Y1</strain>
    </source>
</reference>
<name>G3AQK8_SPAPN</name>
<dbReference type="GeneID" id="18875173"/>
<evidence type="ECO:0000259" key="6">
    <source>
        <dbReference type="SMART" id="SM01027"/>
    </source>
</evidence>
<dbReference type="SUPFAM" id="SSF56281">
    <property type="entry name" value="Metallo-hydrolase/oxidoreductase"/>
    <property type="match status" value="1"/>
</dbReference>
<dbReference type="CDD" id="cd16293">
    <property type="entry name" value="CPSF2-like_MBL-fold"/>
    <property type="match status" value="1"/>
</dbReference>
<dbReference type="SMART" id="SM01027">
    <property type="entry name" value="Beta-Casp"/>
    <property type="match status" value="1"/>
</dbReference>
<dbReference type="Pfam" id="PF16661">
    <property type="entry name" value="Lactamase_B_6"/>
    <property type="match status" value="1"/>
</dbReference>
<gene>
    <name evidence="7" type="ORF">SPAPADRAFT_67601</name>
</gene>
<organism evidence="8">
    <name type="scientific">Spathaspora passalidarum (strain NRRL Y-27907 / 11-Y1)</name>
    <dbReference type="NCBI Taxonomy" id="619300"/>
    <lineage>
        <taxon>Eukaryota</taxon>
        <taxon>Fungi</taxon>
        <taxon>Dikarya</taxon>
        <taxon>Ascomycota</taxon>
        <taxon>Saccharomycotina</taxon>
        <taxon>Pichiomycetes</taxon>
        <taxon>Debaryomycetaceae</taxon>
        <taxon>Spathaspora</taxon>
    </lineage>
</organism>